<dbReference type="EMBL" id="MU970058">
    <property type="protein sequence ID" value="KAK9323704.1"/>
    <property type="molecule type" value="Genomic_DNA"/>
</dbReference>
<dbReference type="Proteomes" id="UP001489719">
    <property type="component" value="Unassembled WGS sequence"/>
</dbReference>
<evidence type="ECO:0000313" key="2">
    <source>
        <dbReference type="Proteomes" id="UP001489719"/>
    </source>
</evidence>
<evidence type="ECO:0000313" key="1">
    <source>
        <dbReference type="EMBL" id="KAK9323704.1"/>
    </source>
</evidence>
<name>A0ACC3TRA4_9ASCO</name>
<keyword evidence="2" id="KW-1185">Reference proteome</keyword>
<accession>A0ACC3TRA4</accession>
<organism evidence="1 2">
    <name type="scientific">Lipomyces orientalis</name>
    <dbReference type="NCBI Taxonomy" id="1233043"/>
    <lineage>
        <taxon>Eukaryota</taxon>
        <taxon>Fungi</taxon>
        <taxon>Dikarya</taxon>
        <taxon>Ascomycota</taxon>
        <taxon>Saccharomycotina</taxon>
        <taxon>Lipomycetes</taxon>
        <taxon>Lipomycetales</taxon>
        <taxon>Lipomycetaceae</taxon>
        <taxon>Lipomyces</taxon>
    </lineage>
</organism>
<gene>
    <name evidence="1" type="ORF">V1517DRAFT_288784</name>
</gene>
<proteinExistence type="predicted"/>
<reference evidence="2" key="1">
    <citation type="journal article" date="2024" name="Front. Bioeng. Biotechnol.">
        <title>Genome-scale model development and genomic sequencing of the oleaginous clade Lipomyces.</title>
        <authorList>
            <person name="Czajka J.J."/>
            <person name="Han Y."/>
            <person name="Kim J."/>
            <person name="Mondo S.J."/>
            <person name="Hofstad B.A."/>
            <person name="Robles A."/>
            <person name="Haridas S."/>
            <person name="Riley R."/>
            <person name="LaButti K."/>
            <person name="Pangilinan J."/>
            <person name="Andreopoulos W."/>
            <person name="Lipzen A."/>
            <person name="Yan J."/>
            <person name="Wang M."/>
            <person name="Ng V."/>
            <person name="Grigoriev I.V."/>
            <person name="Spatafora J.W."/>
            <person name="Magnuson J.K."/>
            <person name="Baker S.E."/>
            <person name="Pomraning K.R."/>
        </authorList>
    </citation>
    <scope>NUCLEOTIDE SEQUENCE [LARGE SCALE GENOMIC DNA]</scope>
    <source>
        <strain evidence="2">CBS 10300</strain>
    </source>
</reference>
<sequence>MTASRPKVGVIIGGTHGIGLSTASLLVAAGWEVLVTGRRTGPIQAAQQQLGPAAKVVQYDLTDLSSLSSLQTAIQQQFGPDSGSTPSIDLLFLNAGHAHLEPIAAVTEESFDTTFSTNVRGVFFTAQRLTTLVKDEGSIVFTTSVANQVGIPGMAVYSAAKAAVRSLTQTFAAELIPRRIRVNAVSPGFVKTPTMGITGSSDEELRGFEAEGVKMTPLGRIASSEEVAKVVVFVGVDGTFITGAEIVVDGGLIPLRA</sequence>
<protein>
    <submittedName>
        <fullName evidence="1">Short chain dehydrogenase</fullName>
    </submittedName>
</protein>
<comment type="caution">
    <text evidence="1">The sequence shown here is derived from an EMBL/GenBank/DDBJ whole genome shotgun (WGS) entry which is preliminary data.</text>
</comment>